<dbReference type="InterPro" id="IPR000504">
    <property type="entry name" value="RRM_dom"/>
</dbReference>
<comment type="caution">
    <text evidence="3">The sequence shown here is derived from an EMBL/GenBank/DDBJ whole genome shotgun (WGS) entry which is preliminary data.</text>
</comment>
<evidence type="ECO:0000259" key="2">
    <source>
        <dbReference type="PROSITE" id="PS50102"/>
    </source>
</evidence>
<dbReference type="PROSITE" id="PS50102">
    <property type="entry name" value="RRM"/>
    <property type="match status" value="1"/>
</dbReference>
<dbReference type="GO" id="GO:0003723">
    <property type="term" value="F:RNA binding"/>
    <property type="evidence" value="ECO:0007669"/>
    <property type="project" value="UniProtKB-UniRule"/>
</dbReference>
<evidence type="ECO:0000256" key="1">
    <source>
        <dbReference type="PROSITE-ProRule" id="PRU00176"/>
    </source>
</evidence>
<dbReference type="InterPro" id="IPR035979">
    <property type="entry name" value="RBD_domain_sf"/>
</dbReference>
<dbReference type="EMBL" id="SZYD01000006">
    <property type="protein sequence ID" value="KAD5961428.1"/>
    <property type="molecule type" value="Genomic_DNA"/>
</dbReference>
<dbReference type="InterPro" id="IPR012677">
    <property type="entry name" value="Nucleotide-bd_a/b_plait_sf"/>
</dbReference>
<keyword evidence="4" id="KW-1185">Reference proteome</keyword>
<reference evidence="3 4" key="1">
    <citation type="submission" date="2019-05" db="EMBL/GenBank/DDBJ databases">
        <title>Mikania micrantha, genome provides insights into the molecular mechanism of rapid growth.</title>
        <authorList>
            <person name="Liu B."/>
        </authorList>
    </citation>
    <scope>NUCLEOTIDE SEQUENCE [LARGE SCALE GENOMIC DNA]</scope>
    <source>
        <strain evidence="3">NLD-2019</strain>
        <tissue evidence="3">Leaf</tissue>
    </source>
</reference>
<dbReference type="Gene3D" id="3.30.70.330">
    <property type="match status" value="1"/>
</dbReference>
<dbReference type="Pfam" id="PF00076">
    <property type="entry name" value="RRM_1"/>
    <property type="match status" value="1"/>
</dbReference>
<protein>
    <recommendedName>
        <fullName evidence="2">RRM domain-containing protein</fullName>
    </recommendedName>
</protein>
<dbReference type="Proteomes" id="UP000326396">
    <property type="component" value="Linkage Group LG14"/>
</dbReference>
<organism evidence="3 4">
    <name type="scientific">Mikania micrantha</name>
    <name type="common">bitter vine</name>
    <dbReference type="NCBI Taxonomy" id="192012"/>
    <lineage>
        <taxon>Eukaryota</taxon>
        <taxon>Viridiplantae</taxon>
        <taxon>Streptophyta</taxon>
        <taxon>Embryophyta</taxon>
        <taxon>Tracheophyta</taxon>
        <taxon>Spermatophyta</taxon>
        <taxon>Magnoliopsida</taxon>
        <taxon>eudicotyledons</taxon>
        <taxon>Gunneridae</taxon>
        <taxon>Pentapetalae</taxon>
        <taxon>asterids</taxon>
        <taxon>campanulids</taxon>
        <taxon>Asterales</taxon>
        <taxon>Asteraceae</taxon>
        <taxon>Asteroideae</taxon>
        <taxon>Heliantheae alliance</taxon>
        <taxon>Eupatorieae</taxon>
        <taxon>Mikania</taxon>
    </lineage>
</organism>
<name>A0A5N6P8N0_9ASTR</name>
<sequence length="114" mass="13039">MKFSLATPPSPFRRYFQSSTTLPLATLATFSRNHRERSLSTFIHDRAFTRRTGIANLFVKNLDLVVTRMKLEEVFGKFRRILCCKIAKDDNTKSRGSGFVQFDSEESANNALKS</sequence>
<proteinExistence type="predicted"/>
<evidence type="ECO:0000313" key="4">
    <source>
        <dbReference type="Proteomes" id="UP000326396"/>
    </source>
</evidence>
<evidence type="ECO:0000313" key="3">
    <source>
        <dbReference type="EMBL" id="KAD5961428.1"/>
    </source>
</evidence>
<gene>
    <name evidence="3" type="ORF">E3N88_12901</name>
</gene>
<dbReference type="PANTHER" id="PTHR15241">
    <property type="entry name" value="TRANSFORMER-2-RELATED"/>
    <property type="match status" value="1"/>
</dbReference>
<feature type="domain" description="RRM" evidence="2">
    <location>
        <begin position="55"/>
        <end position="114"/>
    </location>
</feature>
<accession>A0A5N6P8N0</accession>
<dbReference type="AlphaFoldDB" id="A0A5N6P8N0"/>
<dbReference type="PANTHER" id="PTHR15241:SF304">
    <property type="entry name" value="RRM DOMAIN-CONTAINING PROTEIN"/>
    <property type="match status" value="1"/>
</dbReference>
<dbReference type="SMART" id="SM00360">
    <property type="entry name" value="RRM"/>
    <property type="match status" value="1"/>
</dbReference>
<keyword evidence="1" id="KW-0694">RNA-binding</keyword>
<dbReference type="SUPFAM" id="SSF54928">
    <property type="entry name" value="RNA-binding domain, RBD"/>
    <property type="match status" value="1"/>
</dbReference>
<dbReference type="OrthoDB" id="1739738at2759"/>